<dbReference type="EMBL" id="BJXJ01000079">
    <property type="protein sequence ID" value="GEM77655.1"/>
    <property type="molecule type" value="Genomic_DNA"/>
</dbReference>
<comment type="caution">
    <text evidence="1">The sequence shown here is derived from an EMBL/GenBank/DDBJ whole genome shotgun (WGS) entry which is preliminary data.</text>
</comment>
<evidence type="ECO:0000313" key="2">
    <source>
        <dbReference type="Proteomes" id="UP000321922"/>
    </source>
</evidence>
<dbReference type="AlphaFoldDB" id="A0A511QJZ9"/>
<protein>
    <submittedName>
        <fullName evidence="1">Uncharacterized protein</fullName>
    </submittedName>
</protein>
<reference evidence="1 2" key="1">
    <citation type="submission" date="2019-07" db="EMBL/GenBank/DDBJ databases">
        <title>Whole genome shotgun sequence of Vibrio sagamiensis NBRC 104589.</title>
        <authorList>
            <person name="Hosoyama A."/>
            <person name="Uohara A."/>
            <person name="Ohji S."/>
            <person name="Ichikawa N."/>
        </authorList>
    </citation>
    <scope>NUCLEOTIDE SEQUENCE [LARGE SCALE GENOMIC DNA]</scope>
    <source>
        <strain evidence="1 2">NBRC 104589</strain>
    </source>
</reference>
<sequence length="60" mass="7306">MCEFLGLLAWEFIIEHWLDNYMTDSCSFLRLTLTTYFRVRTIKLLSLTWSQLKIAKCFFF</sequence>
<accession>A0A511QJZ9</accession>
<organism evidence="1 2">
    <name type="scientific">Vibrio sagamiensis NBRC 104589</name>
    <dbReference type="NCBI Taxonomy" id="1219064"/>
    <lineage>
        <taxon>Bacteria</taxon>
        <taxon>Pseudomonadati</taxon>
        <taxon>Pseudomonadota</taxon>
        <taxon>Gammaproteobacteria</taxon>
        <taxon>Vibrionales</taxon>
        <taxon>Vibrionaceae</taxon>
        <taxon>Vibrio</taxon>
    </lineage>
</organism>
<evidence type="ECO:0000313" key="1">
    <source>
        <dbReference type="EMBL" id="GEM77655.1"/>
    </source>
</evidence>
<gene>
    <name evidence="1" type="ORF">VSA01S_37670</name>
</gene>
<dbReference type="Proteomes" id="UP000321922">
    <property type="component" value="Unassembled WGS sequence"/>
</dbReference>
<proteinExistence type="predicted"/>
<name>A0A511QJZ9_9VIBR</name>
<keyword evidence="2" id="KW-1185">Reference proteome</keyword>